<comment type="caution">
    <text evidence="3">The sequence shown here is derived from an EMBL/GenBank/DDBJ whole genome shotgun (WGS) entry which is preliminary data.</text>
</comment>
<protein>
    <recommendedName>
        <fullName evidence="5">Protein FAR1-RELATED SEQUENCE</fullName>
    </recommendedName>
</protein>
<gene>
    <name evidence="3" type="ORF">D0Y65_003429</name>
</gene>
<evidence type="ECO:0008006" key="5">
    <source>
        <dbReference type="Google" id="ProtNLM"/>
    </source>
</evidence>
<feature type="region of interest" description="Disordered" evidence="1">
    <location>
        <begin position="356"/>
        <end position="375"/>
    </location>
</feature>
<feature type="compositionally biased region" description="Basic residues" evidence="1">
    <location>
        <begin position="363"/>
        <end position="374"/>
    </location>
</feature>
<organism evidence="3 4">
    <name type="scientific">Glycine soja</name>
    <name type="common">Wild soybean</name>
    <dbReference type="NCBI Taxonomy" id="3848"/>
    <lineage>
        <taxon>Eukaryota</taxon>
        <taxon>Viridiplantae</taxon>
        <taxon>Streptophyta</taxon>
        <taxon>Embryophyta</taxon>
        <taxon>Tracheophyta</taxon>
        <taxon>Spermatophyta</taxon>
        <taxon>Magnoliopsida</taxon>
        <taxon>eudicotyledons</taxon>
        <taxon>Gunneridae</taxon>
        <taxon>Pentapetalae</taxon>
        <taxon>rosids</taxon>
        <taxon>fabids</taxon>
        <taxon>Fabales</taxon>
        <taxon>Fabaceae</taxon>
        <taxon>Papilionoideae</taxon>
        <taxon>50 kb inversion clade</taxon>
        <taxon>NPAAA clade</taxon>
        <taxon>indigoferoid/millettioid clade</taxon>
        <taxon>Phaseoleae</taxon>
        <taxon>Glycine</taxon>
        <taxon>Glycine subgen. Soja</taxon>
    </lineage>
</organism>
<feature type="chain" id="PRO_5019279727" description="Protein FAR1-RELATED SEQUENCE" evidence="2">
    <location>
        <begin position="26"/>
        <end position="436"/>
    </location>
</feature>
<evidence type="ECO:0000256" key="1">
    <source>
        <dbReference type="SAM" id="MobiDB-lite"/>
    </source>
</evidence>
<evidence type="ECO:0000313" key="3">
    <source>
        <dbReference type="EMBL" id="RZC24150.1"/>
    </source>
</evidence>
<keyword evidence="4" id="KW-1185">Reference proteome</keyword>
<evidence type="ECO:0000313" key="4">
    <source>
        <dbReference type="Proteomes" id="UP000289340"/>
    </source>
</evidence>
<evidence type="ECO:0000256" key="2">
    <source>
        <dbReference type="SAM" id="SignalP"/>
    </source>
</evidence>
<accession>A0A445LLL2</accession>
<feature type="signal peptide" evidence="2">
    <location>
        <begin position="1"/>
        <end position="25"/>
    </location>
</feature>
<reference evidence="3 4" key="1">
    <citation type="submission" date="2018-09" db="EMBL/GenBank/DDBJ databases">
        <title>A high-quality reference genome of wild soybean provides a powerful tool to mine soybean genomes.</title>
        <authorList>
            <person name="Xie M."/>
            <person name="Chung C.Y.L."/>
            <person name="Li M.-W."/>
            <person name="Wong F.-L."/>
            <person name="Chan T.-F."/>
            <person name="Lam H.-M."/>
        </authorList>
    </citation>
    <scope>NUCLEOTIDE SEQUENCE [LARGE SCALE GENOMIC DNA]</scope>
    <source>
        <strain evidence="4">cv. W05</strain>
        <tissue evidence="3">Hypocotyl of etiolated seedlings</tissue>
    </source>
</reference>
<dbReference type="AlphaFoldDB" id="A0A445LLL2"/>
<keyword evidence="2" id="KW-0732">Signal</keyword>
<name>A0A445LLL2_GLYSO</name>
<dbReference type="EMBL" id="QZWG01000002">
    <property type="protein sequence ID" value="RZC24150.1"/>
    <property type="molecule type" value="Genomic_DNA"/>
</dbReference>
<proteinExistence type="predicted"/>
<sequence>MLLILACHQLLTIALHSNLNDLSWAKEELNFVRCQYHHRSNKILLGASGMSTFRGIQVFDVRDDVLQWVRSVAHENGFVPVIMRSDTNTGIGCKRSGQYRSRRKILLEEILGVGNVGVPSSFVGNQWLEGKALERLRGLFLRRDAFPGIIMTGRNLALMNVVKIVFLECTSLLYRVESAHWALKKVLQNSLGDLCSVWDAMNNMIMLQHTEIKASFETSTHVIGHLFKFTLYKRLLGMVSRCCLNQIAAEFERVHYVGKNPSCCGCVMKTTHGLPCECELSKYVLGSILLDSIHMFWRRLSFSDQGLSEPQVTIKEKMKTISKRFEELDVCDKVTLESKFREIACPDQNSMCLPPEKVNTKGAQKKPMKRNQRSTKRDLSYWEYVDALHSVQNSNSSVKRNASSFDQPIPRRTMPMVDQFHPVIHDFIDNIVDVKR</sequence>
<dbReference type="Proteomes" id="UP000289340">
    <property type="component" value="Chromosome 2"/>
</dbReference>